<dbReference type="OMA" id="XRRERER"/>
<reference evidence="18 19" key="1">
    <citation type="submission" date="2018-11" db="EMBL/GenBank/DDBJ databases">
        <title>Haplotype-resolved cattle genomes.</title>
        <authorList>
            <person name="Low W.Y."/>
            <person name="Tearle R."/>
            <person name="Bickhart D.M."/>
            <person name="Rosen B.D."/>
            <person name="Koren S."/>
            <person name="Rhie A."/>
            <person name="Hiendleder S."/>
            <person name="Phillippy A.M."/>
            <person name="Smith T.P.L."/>
            <person name="Williams J.L."/>
        </authorList>
    </citation>
    <scope>NUCLEOTIDE SEQUENCE [LARGE SCALE GENOMIC DNA]</scope>
</reference>
<dbReference type="PANTHER" id="PTHR15683">
    <property type="entry name" value="SCAFFOLD ATTACHMENT FACTOR B-RELATED"/>
    <property type="match status" value="1"/>
</dbReference>
<evidence type="ECO:0000256" key="2">
    <source>
        <dbReference type="ARBA" id="ARBA00022481"/>
    </source>
</evidence>
<evidence type="ECO:0000256" key="9">
    <source>
        <dbReference type="ARBA" id="ARBA00023015"/>
    </source>
</evidence>
<dbReference type="InterPro" id="IPR036361">
    <property type="entry name" value="SAP_dom_sf"/>
</dbReference>
<dbReference type="Pfam" id="PF02037">
    <property type="entry name" value="SAP"/>
    <property type="match status" value="1"/>
</dbReference>
<dbReference type="PANTHER" id="PTHR15683:SF6">
    <property type="entry name" value="SCAFFOLD ATTACHMENT FACTOR B1"/>
    <property type="match status" value="1"/>
</dbReference>
<keyword evidence="3" id="KW-0678">Repressor</keyword>
<feature type="compositionally biased region" description="Basic and acidic residues" evidence="15">
    <location>
        <begin position="918"/>
        <end position="927"/>
    </location>
</feature>
<evidence type="ECO:0000256" key="10">
    <source>
        <dbReference type="ARBA" id="ARBA00023125"/>
    </source>
</evidence>
<feature type="region of interest" description="Disordered" evidence="15">
    <location>
        <begin position="224"/>
        <end position="396"/>
    </location>
</feature>
<evidence type="ECO:0000256" key="3">
    <source>
        <dbReference type="ARBA" id="ARBA00022491"/>
    </source>
</evidence>
<keyword evidence="19" id="KW-1185">Reference proteome</keyword>
<keyword evidence="7 13" id="KW-0694">RNA-binding</keyword>
<feature type="compositionally biased region" description="Basic and acidic residues" evidence="15">
    <location>
        <begin position="57"/>
        <end position="66"/>
    </location>
</feature>
<keyword evidence="4" id="KW-1017">Isopeptide bond</keyword>
<evidence type="ECO:0000256" key="1">
    <source>
        <dbReference type="ARBA" id="ARBA00004123"/>
    </source>
</evidence>
<dbReference type="PROSITE" id="PS50800">
    <property type="entry name" value="SAP"/>
    <property type="match status" value="1"/>
</dbReference>
<dbReference type="Pfam" id="PF00076">
    <property type="entry name" value="RRM_1"/>
    <property type="match status" value="2"/>
</dbReference>
<feature type="compositionally biased region" description="Acidic residues" evidence="15">
    <location>
        <begin position="67"/>
        <end position="77"/>
    </location>
</feature>
<feature type="compositionally biased region" description="Low complexity" evidence="15">
    <location>
        <begin position="335"/>
        <end position="345"/>
    </location>
</feature>
<dbReference type="GO" id="GO:0005634">
    <property type="term" value="C:nucleus"/>
    <property type="evidence" value="ECO:0007669"/>
    <property type="project" value="UniProtKB-SubCell"/>
</dbReference>
<dbReference type="Gene3D" id="1.10.720.30">
    <property type="entry name" value="SAP domain"/>
    <property type="match status" value="1"/>
</dbReference>
<dbReference type="InterPro" id="IPR000504">
    <property type="entry name" value="RRM_dom"/>
</dbReference>
<dbReference type="FunFam" id="1.10.720.30:FF:000005">
    <property type="entry name" value="scaffold attachment factor B2 isoform X1"/>
    <property type="match status" value="1"/>
</dbReference>
<feature type="compositionally biased region" description="Polar residues" evidence="15">
    <location>
        <begin position="968"/>
        <end position="979"/>
    </location>
</feature>
<dbReference type="GO" id="GO:0006357">
    <property type="term" value="P:regulation of transcription by RNA polymerase II"/>
    <property type="evidence" value="ECO:0007669"/>
    <property type="project" value="TreeGrafter"/>
</dbReference>
<feature type="compositionally biased region" description="Basic and acidic residues" evidence="15">
    <location>
        <begin position="346"/>
        <end position="356"/>
    </location>
</feature>
<feature type="compositionally biased region" description="Low complexity" evidence="15">
    <location>
        <begin position="1"/>
        <end position="24"/>
    </location>
</feature>
<feature type="domain" description="RRM" evidence="16">
    <location>
        <begin position="1099"/>
        <end position="1177"/>
    </location>
</feature>
<dbReference type="InterPro" id="IPR034781">
    <property type="entry name" value="SAFB1_2_RBD"/>
</dbReference>
<keyword evidence="2" id="KW-0488">Methylation</keyword>
<dbReference type="InterPro" id="IPR012677">
    <property type="entry name" value="Nucleotide-bd_a/b_plait_sf"/>
</dbReference>
<gene>
    <name evidence="18" type="primary">SAFB</name>
</gene>
<accession>A0A4W2EQD0</accession>
<dbReference type="Proteomes" id="UP000314981">
    <property type="component" value="Chromosome 7"/>
</dbReference>
<feature type="domain" description="SAP" evidence="17">
    <location>
        <begin position="31"/>
        <end position="65"/>
    </location>
</feature>
<feature type="coiled-coil region" evidence="14">
    <location>
        <begin position="649"/>
        <end position="683"/>
    </location>
</feature>
<evidence type="ECO:0000256" key="11">
    <source>
        <dbReference type="ARBA" id="ARBA00023163"/>
    </source>
</evidence>
<keyword evidence="12" id="KW-0539">Nucleus</keyword>
<organism evidence="18 19">
    <name type="scientific">Bos indicus x Bos taurus</name>
    <name type="common">Hybrid cattle</name>
    <dbReference type="NCBI Taxonomy" id="30522"/>
    <lineage>
        <taxon>Eukaryota</taxon>
        <taxon>Metazoa</taxon>
        <taxon>Chordata</taxon>
        <taxon>Craniata</taxon>
        <taxon>Vertebrata</taxon>
        <taxon>Euteleostomi</taxon>
        <taxon>Mammalia</taxon>
        <taxon>Eutheria</taxon>
        <taxon>Laurasiatheria</taxon>
        <taxon>Artiodactyla</taxon>
        <taxon>Ruminantia</taxon>
        <taxon>Pecora</taxon>
        <taxon>Bovidae</taxon>
        <taxon>Bovinae</taxon>
        <taxon>Bos</taxon>
    </lineage>
</organism>
<feature type="compositionally biased region" description="Basic and acidic residues" evidence="15">
    <location>
        <begin position="485"/>
        <end position="549"/>
    </location>
</feature>
<comment type="subcellular location">
    <subcellularLocation>
        <location evidence="1">Nucleus</location>
    </subcellularLocation>
</comment>
<proteinExistence type="predicted"/>
<keyword evidence="10" id="KW-0238">DNA-binding</keyword>
<feature type="region of interest" description="Disordered" evidence="15">
    <location>
        <begin position="1441"/>
        <end position="1596"/>
    </location>
</feature>
<dbReference type="SUPFAM" id="SSF54928">
    <property type="entry name" value="RNA-binding domain, RBD"/>
    <property type="match status" value="2"/>
</dbReference>
<dbReference type="GO" id="GO:0050684">
    <property type="term" value="P:regulation of mRNA processing"/>
    <property type="evidence" value="ECO:0007669"/>
    <property type="project" value="TreeGrafter"/>
</dbReference>
<dbReference type="PROSITE" id="PS50102">
    <property type="entry name" value="RRM"/>
    <property type="match status" value="2"/>
</dbReference>
<feature type="compositionally biased region" description="Basic and acidic residues" evidence="15">
    <location>
        <begin position="1041"/>
        <end position="1051"/>
    </location>
</feature>
<dbReference type="GO" id="GO:0060765">
    <property type="term" value="P:regulation of androgen receptor signaling pathway"/>
    <property type="evidence" value="ECO:0007669"/>
    <property type="project" value="TreeGrafter"/>
</dbReference>
<keyword evidence="8" id="KW-0007">Acetylation</keyword>
<dbReference type="SUPFAM" id="SSF68906">
    <property type="entry name" value="SAP domain"/>
    <property type="match status" value="1"/>
</dbReference>
<name>A0A4W2EQD0_BOBOX</name>
<reference evidence="18" key="2">
    <citation type="submission" date="2025-08" db="UniProtKB">
        <authorList>
            <consortium name="Ensembl"/>
        </authorList>
    </citation>
    <scope>IDENTIFICATION</scope>
</reference>
<feature type="compositionally biased region" description="Basic and acidic residues" evidence="15">
    <location>
        <begin position="1536"/>
        <end position="1546"/>
    </location>
</feature>
<evidence type="ECO:0000256" key="5">
    <source>
        <dbReference type="ARBA" id="ARBA00022553"/>
    </source>
</evidence>
<feature type="compositionally biased region" description="Acidic residues" evidence="15">
    <location>
        <begin position="791"/>
        <end position="811"/>
    </location>
</feature>
<keyword evidence="5" id="KW-0597">Phosphoprotein</keyword>
<dbReference type="Gene3D" id="3.30.70.330">
    <property type="match status" value="2"/>
</dbReference>
<evidence type="ECO:0000256" key="12">
    <source>
        <dbReference type="ARBA" id="ARBA00023242"/>
    </source>
</evidence>
<feature type="compositionally biased region" description="Basic and acidic residues" evidence="15">
    <location>
        <begin position="1274"/>
        <end position="1330"/>
    </location>
</feature>
<feature type="compositionally biased region" description="Basic and acidic residues" evidence="15">
    <location>
        <begin position="1252"/>
        <end position="1263"/>
    </location>
</feature>
<dbReference type="Ensembl" id="ENSBIXT00000032816.1">
    <property type="protein sequence ID" value="ENSBIXP00000038997.1"/>
    <property type="gene ID" value="ENSBIXG00000022904.1"/>
</dbReference>
<feature type="region of interest" description="Disordered" evidence="15">
    <location>
        <begin position="1"/>
        <end position="34"/>
    </location>
</feature>
<dbReference type="FunFam" id="3.30.70.330:FF:000197">
    <property type="entry name" value="Scaffold attachment factor B2"/>
    <property type="match status" value="2"/>
</dbReference>
<evidence type="ECO:0000259" key="17">
    <source>
        <dbReference type="PROSITE" id="PS50800"/>
    </source>
</evidence>
<evidence type="ECO:0000256" key="8">
    <source>
        <dbReference type="ARBA" id="ARBA00022990"/>
    </source>
</evidence>
<reference evidence="18" key="3">
    <citation type="submission" date="2025-09" db="UniProtKB">
        <authorList>
            <consortium name="Ensembl"/>
        </authorList>
    </citation>
    <scope>IDENTIFICATION</scope>
</reference>
<dbReference type="InterPro" id="IPR035979">
    <property type="entry name" value="RBD_domain_sf"/>
</dbReference>
<feature type="compositionally biased region" description="Basic and acidic residues" evidence="15">
    <location>
        <begin position="557"/>
        <end position="568"/>
    </location>
</feature>
<feature type="compositionally biased region" description="Basic and acidic residues" evidence="15">
    <location>
        <begin position="1441"/>
        <end position="1488"/>
    </location>
</feature>
<feature type="compositionally biased region" description="Basic and acidic residues" evidence="15">
    <location>
        <begin position="604"/>
        <end position="626"/>
    </location>
</feature>
<dbReference type="SMART" id="SM00360">
    <property type="entry name" value="RRM"/>
    <property type="match status" value="2"/>
</dbReference>
<feature type="compositionally biased region" description="Basic and acidic residues" evidence="15">
    <location>
        <begin position="579"/>
        <end position="594"/>
    </location>
</feature>
<feature type="compositionally biased region" description="Acidic residues" evidence="15">
    <location>
        <begin position="98"/>
        <end position="118"/>
    </location>
</feature>
<protein>
    <submittedName>
        <fullName evidence="18">Scaffold attachment factor B</fullName>
    </submittedName>
</protein>
<feature type="compositionally biased region" description="Polar residues" evidence="15">
    <location>
        <begin position="273"/>
        <end position="284"/>
    </location>
</feature>
<feature type="region of interest" description="Disordered" evidence="15">
    <location>
        <begin position="478"/>
        <end position="626"/>
    </location>
</feature>
<evidence type="ECO:0000313" key="19">
    <source>
        <dbReference type="Proteomes" id="UP000314981"/>
    </source>
</evidence>
<keyword evidence="11" id="KW-0804">Transcription</keyword>
<evidence type="ECO:0000256" key="14">
    <source>
        <dbReference type="SAM" id="Coils"/>
    </source>
</evidence>
<evidence type="ECO:0000256" key="4">
    <source>
        <dbReference type="ARBA" id="ARBA00022499"/>
    </source>
</evidence>
<keyword evidence="6" id="KW-0832">Ubl conjugation</keyword>
<keyword evidence="9" id="KW-0805">Transcription regulation</keyword>
<dbReference type="STRING" id="30522.A0A4W2EQD0"/>
<feature type="region of interest" description="Disordered" evidence="15">
    <location>
        <begin position="1171"/>
        <end position="1330"/>
    </location>
</feature>
<dbReference type="GO" id="GO:0043565">
    <property type="term" value="F:sequence-specific DNA binding"/>
    <property type="evidence" value="ECO:0007669"/>
    <property type="project" value="TreeGrafter"/>
</dbReference>
<dbReference type="GO" id="GO:0030520">
    <property type="term" value="P:estrogen receptor signaling pathway"/>
    <property type="evidence" value="ECO:0007669"/>
    <property type="project" value="TreeGrafter"/>
</dbReference>
<feature type="compositionally biased region" description="Basic and acidic residues" evidence="15">
    <location>
        <begin position="1171"/>
        <end position="1244"/>
    </location>
</feature>
<dbReference type="InterPro" id="IPR003034">
    <property type="entry name" value="SAP_dom"/>
</dbReference>
<feature type="region of interest" description="Disordered" evidence="15">
    <location>
        <begin position="48"/>
        <end position="118"/>
    </location>
</feature>
<evidence type="ECO:0000313" key="18">
    <source>
        <dbReference type="Ensembl" id="ENSBIXP00000038997.1"/>
    </source>
</evidence>
<feature type="compositionally biased region" description="Low complexity" evidence="15">
    <location>
        <begin position="1030"/>
        <end position="1040"/>
    </location>
</feature>
<feature type="compositionally biased region" description="Low complexity" evidence="15">
    <location>
        <begin position="1549"/>
        <end position="1559"/>
    </location>
</feature>
<feature type="compositionally biased region" description="Acidic residues" evidence="15">
    <location>
        <begin position="753"/>
        <end position="770"/>
    </location>
</feature>
<feature type="region of interest" description="Disordered" evidence="15">
    <location>
        <begin position="1357"/>
        <end position="1378"/>
    </location>
</feature>
<feature type="region of interest" description="Disordered" evidence="15">
    <location>
        <begin position="918"/>
        <end position="1102"/>
    </location>
</feature>
<dbReference type="CDD" id="cd12679">
    <property type="entry name" value="RRM_SAFB1_SAFB2"/>
    <property type="match status" value="2"/>
</dbReference>
<feature type="domain" description="RRM" evidence="16">
    <location>
        <begin position="404"/>
        <end position="482"/>
    </location>
</feature>
<evidence type="ECO:0000256" key="13">
    <source>
        <dbReference type="PROSITE-ProRule" id="PRU00176"/>
    </source>
</evidence>
<evidence type="ECO:0000259" key="16">
    <source>
        <dbReference type="PROSITE" id="PS50102"/>
    </source>
</evidence>
<feature type="compositionally biased region" description="Basic and acidic residues" evidence="15">
    <location>
        <begin position="1083"/>
        <end position="1094"/>
    </location>
</feature>
<dbReference type="InterPro" id="IPR051738">
    <property type="entry name" value="SAF_Modulators"/>
</dbReference>
<dbReference type="GO" id="GO:0003723">
    <property type="term" value="F:RNA binding"/>
    <property type="evidence" value="ECO:0007669"/>
    <property type="project" value="UniProtKB-UniRule"/>
</dbReference>
<evidence type="ECO:0000256" key="15">
    <source>
        <dbReference type="SAM" id="MobiDB-lite"/>
    </source>
</evidence>
<sequence>MAESLSGLGDSGAAGAAALSSASSETGTRRLTDLRVIDLRAELKKRNLDSSGNKSALMERLRKAIEDEGGNPDEIEITSEGNKKTSKRSSKGRKPEEEGLEDNGIEENSGDGQEDVETSLENLQVIDMMDINVLDEAEIDNGSIADYVEDDDNLQESLSDSRELVEGDMQELPEQLQEHAVEDKESINNLDTLSPDFTVLQEIEEPSTEPENEKILDILGETCKSEPVKEEGSELEQPFAQETSSVGPDRKLAEEEDLFDSAHPEEGDLDLANESTAHAQSSKADTLLAVVKREPVEQTGDDERTDCEPVGLEKPIEQSSKASEHTEACSEEAAEAPPEASSPDPGDSKEDVKKFAFEACNEVPPAPKESSASEGADQKMSSVEDDSDTKKLSKEEKGRSSCGRYFWVSGLSSTTRAADLKNLFSKYGKVVGAKVVTNARSPGARCYGFVTMSTVEEATKCINHLHKTELHGKMISVEKVINEPAGKKTSERREGERKKEKSSSADRSANLKREEKADRKDDAKKGEDGSGEKSEDQDDQKPGSSERSRATKSGSRGTERTVVMDKSKGVPVISVKTLGSKERVSKSQDRKSGSIEKQSVGSFDKVKESKKSRESESCRVRELGDREQYAQAELERQEHEELLFARERLAFQRRLLERERMERERLERKRMRVELLRRRQQDLHYEQERRPYDDGRRDDVYWPEAKRTALDERYHSDFDHQDCFHNFDHRDQSCYPDHLVDRREGSRSIMEEREEQAIEDEGGNPDEIEITSEGNKKTSKRSSKGRKPEEEGVEDNGLEENSGDGQEDVETSLENLQDIDMMDISVLDEAEIDNGSVADCVEDDDAENLQESLSDSRELVEGEMKELPEQLQEHAVEDKESINNLDTSSSDFTILQEIEEPSLEPENEKILDILGETCKSEPVKEEGSELEQPFAQETSSVGPDRKLAEEEDLFDSAHPEEGDLDLANESTAHAQSSKADTLLAVVKREPVEQTGDDERTDCEPVGLEKPIEQSSKASEHTEACSEEAAEAPPEASSPDPGDSKEDVKKFAFEACNEVPPAPKESSASEGADQKMSSVEDDSDTKKLSKEEKGRSSCGRNFWVSGLSSTTRATDLKNLFSKYGKVVGAKVVTNARSPGARCYGFVTMSTAEEATKCINHLHKTELHGKMISVEKAKNEPAGKKSSERREGEGKKEKSSNTDRSANLKREEKADRKDDAKKGEDGSGEKSEDQDDQKPGSSERSRATKSGSRGTERTVVMDKSKGVPVISVKTLGSKERVSKSQDRKSASREKRSVVSFDEVKESRKSRDSESRRLREHSEREQSMQAELERQERKKLLIARERLAFHRHRLERERMERERLERERRRVEHERRREQERIHHEREELRRQQELRYEQERRPAVRRPYDYGRRDDVYWPEAKRAALDERYHSDFNRQDRFHDFDHRDRGRYPDHSVDRREGSRSIMGEREGQHYPERHGGPERHGRDSRDGWGGYGSDKRMSEGRGLPPPPRGRREWGDHGRRIEEDRAWQGAADGGLMDRDHRRWQGGERSMSGHMMNRGGMSGRGSFAPGGASRGHVIPRGGFGSRPTDAHFTRRY</sequence>
<keyword evidence="14" id="KW-0175">Coiled coil</keyword>
<feature type="region of interest" description="Disordered" evidence="15">
    <location>
        <begin position="753"/>
        <end position="817"/>
    </location>
</feature>
<evidence type="ECO:0000256" key="6">
    <source>
        <dbReference type="ARBA" id="ARBA00022843"/>
    </source>
</evidence>
<dbReference type="SMART" id="SM00513">
    <property type="entry name" value="SAP"/>
    <property type="match status" value="1"/>
</dbReference>
<feature type="compositionally biased region" description="Basic and acidic residues" evidence="15">
    <location>
        <begin position="1511"/>
        <end position="1527"/>
    </location>
</feature>
<evidence type="ECO:0000256" key="7">
    <source>
        <dbReference type="ARBA" id="ARBA00022884"/>
    </source>
</evidence>